<dbReference type="Gene3D" id="1.20.120.920">
    <property type="entry name" value="CRISPR-associated endonuclease Cas1, C-terminal domain"/>
    <property type="match status" value="1"/>
</dbReference>
<dbReference type="InterPro" id="IPR043502">
    <property type="entry name" value="DNA/RNA_pol_sf"/>
</dbReference>
<keyword evidence="1 10" id="KW-0540">Nuclease</keyword>
<evidence type="ECO:0000256" key="1">
    <source>
        <dbReference type="ARBA" id="ARBA00022722"/>
    </source>
</evidence>
<keyword evidence="5 10" id="KW-0460">Magnesium</keyword>
<keyword evidence="7 10" id="KW-0238">DNA-binding</keyword>
<keyword evidence="8 10" id="KW-0464">Manganese</keyword>
<evidence type="ECO:0000256" key="6">
    <source>
        <dbReference type="ARBA" id="ARBA00023118"/>
    </source>
</evidence>
<dbReference type="InterPro" id="IPR042211">
    <property type="entry name" value="CRISPR-assoc_Cas1_N"/>
</dbReference>
<dbReference type="Proteomes" id="UP000594404">
    <property type="component" value="Chromosome"/>
</dbReference>
<dbReference type="CDD" id="cd01651">
    <property type="entry name" value="RT_G2_intron"/>
    <property type="match status" value="1"/>
</dbReference>
<protein>
    <recommendedName>
        <fullName evidence="10">CRISPR-associated endonuclease Cas1</fullName>
        <ecNumber evidence="10">3.1.-.-</ecNumber>
    </recommendedName>
</protein>
<dbReference type="PANTHER" id="PTHR34353">
    <property type="entry name" value="CRISPR-ASSOCIATED ENDONUCLEASE CAS1 1"/>
    <property type="match status" value="1"/>
</dbReference>
<dbReference type="InterPro" id="IPR000477">
    <property type="entry name" value="RT_dom"/>
</dbReference>
<dbReference type="EMBL" id="CP049266">
    <property type="protein sequence ID" value="QPH92449.1"/>
    <property type="molecule type" value="Genomic_DNA"/>
</dbReference>
<reference evidence="12 13" key="1">
    <citation type="journal article" date="2018" name="Emerg. Microbes Infect.">
        <title>Genomic analysis of oral Campylobacter concisus strains identified a potential bacterial molecular marker associated with active Crohn's disease.</title>
        <authorList>
            <person name="Liu F."/>
            <person name="Ma R."/>
            <person name="Tay C.Y.A."/>
            <person name="Octavia S."/>
            <person name="Lan R."/>
            <person name="Chung H.K.L."/>
            <person name="Riordan S.M."/>
            <person name="Grimm M.C."/>
            <person name="Leong R.W."/>
            <person name="Tanaka M.M."/>
            <person name="Connor S."/>
            <person name="Zhang L."/>
        </authorList>
    </citation>
    <scope>NUCLEOTIDE SEQUENCE [LARGE SCALE GENOMIC DNA]</scope>
    <source>
        <strain evidence="12 13">P1CDO3</strain>
    </source>
</reference>
<accession>A0A7S9WT94</accession>
<feature type="binding site" evidence="10">
    <location>
        <position position="630"/>
    </location>
    <ligand>
        <name>Mn(2+)</name>
        <dbReference type="ChEBI" id="CHEBI:29035"/>
    </ligand>
</feature>
<keyword evidence="3 10" id="KW-0255">Endonuclease</keyword>
<comment type="function">
    <text evidence="10">CRISPR (clustered regularly interspaced short palindromic repeat), is an adaptive immune system that provides protection against mobile genetic elements (viruses, transposable elements and conjugative plasmids). CRISPR clusters contain spacers, sequences complementary to antecedent mobile elements, and target invading nucleic acids. CRISPR clusters are transcribed and processed into CRISPR RNA (crRNA). Acts as a dsDNA endonuclease. Involved in the integration of spacer DNA into the CRISPR cassette.</text>
</comment>
<evidence type="ECO:0000256" key="9">
    <source>
        <dbReference type="ARBA" id="ARBA00038592"/>
    </source>
</evidence>
<comment type="similarity">
    <text evidence="10">Belongs to the CRISPR-associated endonuclease Cas1 family.</text>
</comment>
<dbReference type="InterPro" id="IPR042206">
    <property type="entry name" value="CRISPR-assoc_Cas1_C"/>
</dbReference>
<dbReference type="Gene3D" id="1.10.10.2210">
    <property type="match status" value="1"/>
</dbReference>
<dbReference type="GO" id="GO:0004519">
    <property type="term" value="F:endonuclease activity"/>
    <property type="evidence" value="ECO:0007669"/>
    <property type="project" value="UniProtKB-UniRule"/>
</dbReference>
<dbReference type="RefSeq" id="WP_107714601.1">
    <property type="nucleotide sequence ID" value="NZ_CP049266.1"/>
</dbReference>
<dbReference type="GO" id="GO:0051607">
    <property type="term" value="P:defense response to virus"/>
    <property type="evidence" value="ECO:0007669"/>
    <property type="project" value="UniProtKB-UniRule"/>
</dbReference>
<dbReference type="HAMAP" id="MF_01470">
    <property type="entry name" value="Cas1"/>
    <property type="match status" value="1"/>
</dbReference>
<gene>
    <name evidence="10 12" type="primary">cas1</name>
    <name evidence="12" type="ORF">CVT01_08010</name>
</gene>
<evidence type="ECO:0000256" key="10">
    <source>
        <dbReference type="HAMAP-Rule" id="MF_01470"/>
    </source>
</evidence>
<dbReference type="PANTHER" id="PTHR34353:SF2">
    <property type="entry name" value="CRISPR-ASSOCIATED ENDONUCLEASE CAS1 1"/>
    <property type="match status" value="1"/>
</dbReference>
<dbReference type="Gene3D" id="3.10.10.20">
    <property type="match status" value="1"/>
</dbReference>
<dbReference type="CDD" id="cd09634">
    <property type="entry name" value="Cas1_I-II-III"/>
    <property type="match status" value="1"/>
</dbReference>
<dbReference type="Gene3D" id="3.100.10.20">
    <property type="entry name" value="CRISPR-associated endonuclease Cas1, N-terminal domain"/>
    <property type="match status" value="1"/>
</dbReference>
<dbReference type="InterPro" id="IPR050646">
    <property type="entry name" value="Cas1"/>
</dbReference>
<dbReference type="Gene3D" id="3.30.70.2630">
    <property type="match status" value="1"/>
</dbReference>
<proteinExistence type="inferred from homology"/>
<evidence type="ECO:0000313" key="12">
    <source>
        <dbReference type="EMBL" id="QPH92449.1"/>
    </source>
</evidence>
<feature type="binding site" evidence="10">
    <location>
        <position position="645"/>
    </location>
    <ligand>
        <name>Mn(2+)</name>
        <dbReference type="ChEBI" id="CHEBI:29035"/>
    </ligand>
</feature>
<dbReference type="EC" id="3.1.-.-" evidence="10"/>
<evidence type="ECO:0000256" key="4">
    <source>
        <dbReference type="ARBA" id="ARBA00022801"/>
    </source>
</evidence>
<evidence type="ECO:0000256" key="8">
    <source>
        <dbReference type="ARBA" id="ARBA00023211"/>
    </source>
</evidence>
<comment type="cofactor">
    <cofactor evidence="10">
        <name>Mg(2+)</name>
        <dbReference type="ChEBI" id="CHEBI:18420"/>
    </cofactor>
    <cofactor evidence="10">
        <name>Mn(2+)</name>
        <dbReference type="ChEBI" id="CHEBI:29035"/>
    </cofactor>
</comment>
<evidence type="ECO:0000313" key="13">
    <source>
        <dbReference type="Proteomes" id="UP000594404"/>
    </source>
</evidence>
<dbReference type="GO" id="GO:0043571">
    <property type="term" value="P:maintenance of CRISPR repeat elements"/>
    <property type="evidence" value="ECO:0007669"/>
    <property type="project" value="UniProtKB-UniRule"/>
</dbReference>
<dbReference type="InterPro" id="IPR002729">
    <property type="entry name" value="CRISPR-assoc_Cas1"/>
</dbReference>
<keyword evidence="6 10" id="KW-0051">Antiviral defense</keyword>
<dbReference type="AlphaFoldDB" id="A0A7S9WT94"/>
<organism evidence="12 13">
    <name type="scientific">Campylobacter concisus</name>
    <dbReference type="NCBI Taxonomy" id="199"/>
    <lineage>
        <taxon>Bacteria</taxon>
        <taxon>Pseudomonadati</taxon>
        <taxon>Campylobacterota</taxon>
        <taxon>Epsilonproteobacteria</taxon>
        <taxon>Campylobacterales</taxon>
        <taxon>Campylobacteraceae</taxon>
        <taxon>Campylobacter</taxon>
    </lineage>
</organism>
<dbReference type="Pfam" id="PF00078">
    <property type="entry name" value="RVT_1"/>
    <property type="match status" value="1"/>
</dbReference>
<dbReference type="NCBIfam" id="TIGR00287">
    <property type="entry name" value="cas1"/>
    <property type="match status" value="1"/>
</dbReference>
<evidence type="ECO:0000256" key="2">
    <source>
        <dbReference type="ARBA" id="ARBA00022723"/>
    </source>
</evidence>
<feature type="binding site" evidence="10">
    <location>
        <position position="565"/>
    </location>
    <ligand>
        <name>Mn(2+)</name>
        <dbReference type="ChEBI" id="CHEBI:29035"/>
    </ligand>
</feature>
<dbReference type="GO" id="GO:0046872">
    <property type="term" value="F:metal ion binding"/>
    <property type="evidence" value="ECO:0007669"/>
    <property type="project" value="UniProtKB-UniRule"/>
</dbReference>
<dbReference type="GO" id="GO:0016787">
    <property type="term" value="F:hydrolase activity"/>
    <property type="evidence" value="ECO:0007669"/>
    <property type="project" value="UniProtKB-KW"/>
</dbReference>
<feature type="domain" description="Reverse transcriptase" evidence="11">
    <location>
        <begin position="46"/>
        <end position="272"/>
    </location>
</feature>
<comment type="subunit">
    <text evidence="9 10">Homodimer, forms a heterotetramer with a Cas2 homodimer.</text>
</comment>
<evidence type="ECO:0000256" key="3">
    <source>
        <dbReference type="ARBA" id="ARBA00022759"/>
    </source>
</evidence>
<evidence type="ECO:0000259" key="11">
    <source>
        <dbReference type="PROSITE" id="PS50878"/>
    </source>
</evidence>
<evidence type="ECO:0000256" key="5">
    <source>
        <dbReference type="ARBA" id="ARBA00022842"/>
    </source>
</evidence>
<dbReference type="GO" id="GO:0003677">
    <property type="term" value="F:DNA binding"/>
    <property type="evidence" value="ECO:0007669"/>
    <property type="project" value="UniProtKB-KW"/>
</dbReference>
<keyword evidence="2 10" id="KW-0479">Metal-binding</keyword>
<dbReference type="Pfam" id="PF01867">
    <property type="entry name" value="Cas_Cas1"/>
    <property type="match status" value="1"/>
</dbReference>
<evidence type="ECO:0000256" key="7">
    <source>
        <dbReference type="ARBA" id="ARBA00023125"/>
    </source>
</evidence>
<dbReference type="SUPFAM" id="SSF56672">
    <property type="entry name" value="DNA/RNA polymerases"/>
    <property type="match status" value="1"/>
</dbReference>
<name>A0A7S9WT94_9BACT</name>
<sequence length="731" mass="83218">MFDLNLEDIFTKSSFEYALKRLKHTALGLDGLSIEDICSEAFYAELKDEIFTLSYSPQPLKRAFIPKENKDELRKLAIPSLKDKFAQNILISELSSYFDKGFSNRSYAYRSGKSYSNAIFRARDFCLTHDFVLKTDIKDFFENINHKKLLEILRSNIKDTRIIRLIELWIKNGIFERFDYTSHTKGVHQGDVLSPLLSNIYLDQMDKFLERSGIEFVRYADDFVLFFSSREACEQALARLKDFLATINLSLNEAKTSLHDKDSEFTFLGVNFKSHELSIGGDKFTHILSKLTASSKKPDIAQSVESINAYISHLNTISLKLFSPAQKDSFCLHFDEVLTNLTRKFLKTIDKHTLAEAISNLNFPFELSHSLKKAKILSYYKNAKRPAVKSVQNALEAKKREYTKSFSQSSVIHITTPFYFLALSQGKFVLKDKGAIKHKFPIAQITQIIINAQISLSSAVIKECAKRKISINFIDEKTNLSYATLFTANSAISKTAASQITLLKTKKSLRIAQQFIIGKLKNQINYLKYLDKYHKSLSSHISSMQEILTSHVPNAQSVSELLGFEGSSANAYWQAIAKAIDYKFSFTARITQGATDIVNSALNYGYAILYSKILKSIAAVGLSPHVSYLHALDEQKPTLAFDLIEEFRAFIVDRAIISMVNKNEPFEIKDGLLSAKTRQNIAKNVNEKLFAYTQYRGEQLKAQDIIDKQAYALKRAVTQNEKYKPFIGRFQ</sequence>
<dbReference type="PROSITE" id="PS50878">
    <property type="entry name" value="RT_POL"/>
    <property type="match status" value="1"/>
</dbReference>
<keyword evidence="4 10" id="KW-0378">Hydrolase</keyword>